<dbReference type="SUPFAM" id="SSF46894">
    <property type="entry name" value="C-terminal effector domain of the bipartite response regulators"/>
    <property type="match status" value="1"/>
</dbReference>
<dbReference type="PANTHER" id="PTHR16305:SF35">
    <property type="entry name" value="TRANSCRIPTIONAL ACTIVATOR DOMAIN"/>
    <property type="match status" value="1"/>
</dbReference>
<dbReference type="PRINTS" id="PR00038">
    <property type="entry name" value="HTHLUXR"/>
</dbReference>
<keyword evidence="1" id="KW-0547">Nucleotide-binding</keyword>
<evidence type="ECO:0000256" key="2">
    <source>
        <dbReference type="ARBA" id="ARBA00022840"/>
    </source>
</evidence>
<dbReference type="InterPro" id="IPR036388">
    <property type="entry name" value="WH-like_DNA-bd_sf"/>
</dbReference>
<protein>
    <submittedName>
        <fullName evidence="4">Helix-turn-helix transcriptional regulator</fullName>
    </submittedName>
</protein>
<evidence type="ECO:0000313" key="5">
    <source>
        <dbReference type="Proteomes" id="UP001501747"/>
    </source>
</evidence>
<name>A0ABP7S2L2_9PSEU</name>
<evidence type="ECO:0000313" key="4">
    <source>
        <dbReference type="EMBL" id="GAA4005575.1"/>
    </source>
</evidence>
<sequence>MSDPCASILDVSRLGSGIPLVGRSSQLRRLRSALQQAQRGTAAAVLLAGDAGVGKSRMVAELSERAATDGARVLVGRCLDAGETGLPYLPYVELLGQLGEDEVHLVKARPALGRLAPDMVEAPPHVSGADRRVEQDLGQLQLFDAVHGLITELATTSCVVVVLEDLHWADSSTRYLTSFLLSRLRSQRVLVVATYRTDDLHRRHPLRPLLAELVRLPAVERLDLAPFDAKEARSFVSQLAEHDLPEDKIAEIAAKSEGNAFFAEELVAAWAGSDSCRNMPTGLADVLLARVEALSPHAQQVVRTASVAGRWVRHTRLQEVSDLVEADLEAALREAVAHHVLVFSEGEERYVFRHALLREAVYGDLLPGERVRLHSAYAKNAASTLDKRGSASALAHHSLESHDLPRALSASVRAASEAKASGAYAEALYYYEQALKLWQAVPEPETVAGTDELSLTRKVAYMASQAGEVDRAVAYARSLVRLAEQGSDNDVTADSLRMYAQYQLWAEAKLSIAADAIERAWELVRDEPDNGVKAWVLSVRSRVATHMDVPDEVAMGYAEEALRVAKAAGAPGAEADAQISLAIFDEYAARPEKARERQLIARDRAVEAGALSVELRAWYNLCVNLYDQGELTRALTMIDEGAARAEQVGLTWSVYGLEVRLLQVVVRYMLGDWDGAEAAAELPGRAVPDLAAAEVAAADLHVKVGRGRYAEVRSMLRQFGEQWRRDPLTLVLIDPCVTEMELWRGRPAEAAARIENALRVQREYDEWGPRGIWLGTLGVVCYTELAKQARQRGNTEAEQDAVASGMEMLEFVRDTVRLGRPRSGQLGPEGRAWVARAEAEALRLRGRNDPEAWREAVRAFGYGHVYQEAVARWRLADSLLQAGDREGATTELCLAYEVADRLGAVPLRDALRQFAKRGRLPLGEAVPAQERPVVNPLTPRERAVLDLVAKGNTNRQVGEALYISEKTVSVHLTRIMAKLRAGSRTEAVAAAYERQLLT</sequence>
<dbReference type="Pfam" id="PF13191">
    <property type="entry name" value="AAA_16"/>
    <property type="match status" value="1"/>
</dbReference>
<feature type="domain" description="HTH luxR-type" evidence="3">
    <location>
        <begin position="930"/>
        <end position="995"/>
    </location>
</feature>
<reference evidence="5" key="1">
    <citation type="journal article" date="2019" name="Int. J. Syst. Evol. Microbiol.">
        <title>The Global Catalogue of Microorganisms (GCM) 10K type strain sequencing project: providing services to taxonomists for standard genome sequencing and annotation.</title>
        <authorList>
            <consortium name="The Broad Institute Genomics Platform"/>
            <consortium name="The Broad Institute Genome Sequencing Center for Infectious Disease"/>
            <person name="Wu L."/>
            <person name="Ma J."/>
        </authorList>
    </citation>
    <scope>NUCLEOTIDE SEQUENCE [LARGE SCALE GENOMIC DNA]</scope>
    <source>
        <strain evidence="5">JCM 17342</strain>
    </source>
</reference>
<dbReference type="Gene3D" id="1.25.40.10">
    <property type="entry name" value="Tetratricopeptide repeat domain"/>
    <property type="match status" value="1"/>
</dbReference>
<keyword evidence="5" id="KW-1185">Reference proteome</keyword>
<dbReference type="PANTHER" id="PTHR16305">
    <property type="entry name" value="TESTICULAR SOLUBLE ADENYLYL CYCLASE"/>
    <property type="match status" value="1"/>
</dbReference>
<dbReference type="InterPro" id="IPR027417">
    <property type="entry name" value="P-loop_NTPase"/>
</dbReference>
<dbReference type="EMBL" id="BAABAL010000008">
    <property type="protein sequence ID" value="GAA4005575.1"/>
    <property type="molecule type" value="Genomic_DNA"/>
</dbReference>
<gene>
    <name evidence="4" type="ORF">GCM10022247_28830</name>
</gene>
<dbReference type="Gene3D" id="1.10.10.10">
    <property type="entry name" value="Winged helix-like DNA-binding domain superfamily/Winged helix DNA-binding domain"/>
    <property type="match status" value="1"/>
</dbReference>
<dbReference type="InterPro" id="IPR011990">
    <property type="entry name" value="TPR-like_helical_dom_sf"/>
</dbReference>
<dbReference type="SUPFAM" id="SSF52540">
    <property type="entry name" value="P-loop containing nucleoside triphosphate hydrolases"/>
    <property type="match status" value="1"/>
</dbReference>
<evidence type="ECO:0000256" key="1">
    <source>
        <dbReference type="ARBA" id="ARBA00022741"/>
    </source>
</evidence>
<accession>A0ABP7S2L2</accession>
<organism evidence="4 5">
    <name type="scientific">Allokutzneria multivorans</name>
    <dbReference type="NCBI Taxonomy" id="1142134"/>
    <lineage>
        <taxon>Bacteria</taxon>
        <taxon>Bacillati</taxon>
        <taxon>Actinomycetota</taxon>
        <taxon>Actinomycetes</taxon>
        <taxon>Pseudonocardiales</taxon>
        <taxon>Pseudonocardiaceae</taxon>
        <taxon>Allokutzneria</taxon>
    </lineage>
</organism>
<dbReference type="InterPro" id="IPR000792">
    <property type="entry name" value="Tscrpt_reg_LuxR_C"/>
</dbReference>
<dbReference type="Gene3D" id="3.40.50.300">
    <property type="entry name" value="P-loop containing nucleotide triphosphate hydrolases"/>
    <property type="match status" value="1"/>
</dbReference>
<dbReference type="SMART" id="SM00421">
    <property type="entry name" value="HTH_LUXR"/>
    <property type="match status" value="1"/>
</dbReference>
<keyword evidence="2" id="KW-0067">ATP-binding</keyword>
<comment type="caution">
    <text evidence="4">The sequence shown here is derived from an EMBL/GenBank/DDBJ whole genome shotgun (WGS) entry which is preliminary data.</text>
</comment>
<proteinExistence type="predicted"/>
<dbReference type="SUPFAM" id="SSF48452">
    <property type="entry name" value="TPR-like"/>
    <property type="match status" value="1"/>
</dbReference>
<dbReference type="InterPro" id="IPR041664">
    <property type="entry name" value="AAA_16"/>
</dbReference>
<evidence type="ECO:0000259" key="3">
    <source>
        <dbReference type="PROSITE" id="PS50043"/>
    </source>
</evidence>
<dbReference type="PROSITE" id="PS00622">
    <property type="entry name" value="HTH_LUXR_1"/>
    <property type="match status" value="1"/>
</dbReference>
<dbReference type="PROSITE" id="PS50043">
    <property type="entry name" value="HTH_LUXR_2"/>
    <property type="match status" value="1"/>
</dbReference>
<dbReference type="CDD" id="cd06170">
    <property type="entry name" value="LuxR_C_like"/>
    <property type="match status" value="1"/>
</dbReference>
<dbReference type="Proteomes" id="UP001501747">
    <property type="component" value="Unassembled WGS sequence"/>
</dbReference>
<dbReference type="Pfam" id="PF00196">
    <property type="entry name" value="GerE"/>
    <property type="match status" value="1"/>
</dbReference>
<dbReference type="InterPro" id="IPR016032">
    <property type="entry name" value="Sig_transdc_resp-reg_C-effctor"/>
</dbReference>